<evidence type="ECO:0000313" key="2">
    <source>
        <dbReference type="EMBL" id="KAF2402040.1"/>
    </source>
</evidence>
<dbReference type="OrthoDB" id="2240312at2759"/>
<dbReference type="GO" id="GO:0000500">
    <property type="term" value="C:RNA polymerase I upstream activating factor complex"/>
    <property type="evidence" value="ECO:0007669"/>
    <property type="project" value="InterPro"/>
</dbReference>
<dbReference type="InterPro" id="IPR009057">
    <property type="entry name" value="Homeodomain-like_sf"/>
</dbReference>
<dbReference type="SUPFAM" id="SSF46689">
    <property type="entry name" value="Homeodomain-like"/>
    <property type="match status" value="1"/>
</dbReference>
<evidence type="ECO:0000256" key="1">
    <source>
        <dbReference type="SAM" id="MobiDB-lite"/>
    </source>
</evidence>
<dbReference type="GO" id="GO:0001181">
    <property type="term" value="F:RNA polymerase I general transcription initiation factor activity"/>
    <property type="evidence" value="ECO:0007669"/>
    <property type="project" value="TreeGrafter"/>
</dbReference>
<protein>
    <recommendedName>
        <fullName evidence="4">Myb-like domain-containing protein</fullName>
    </recommendedName>
</protein>
<feature type="region of interest" description="Disordered" evidence="1">
    <location>
        <begin position="1"/>
        <end position="70"/>
    </location>
</feature>
<name>A0A6G1I186_9PEZI</name>
<feature type="compositionally biased region" description="Acidic residues" evidence="1">
    <location>
        <begin position="1"/>
        <end position="11"/>
    </location>
</feature>
<feature type="compositionally biased region" description="Basic residues" evidence="1">
    <location>
        <begin position="571"/>
        <end position="583"/>
    </location>
</feature>
<organism evidence="2 3">
    <name type="scientific">Trichodelitschia bisporula</name>
    <dbReference type="NCBI Taxonomy" id="703511"/>
    <lineage>
        <taxon>Eukaryota</taxon>
        <taxon>Fungi</taxon>
        <taxon>Dikarya</taxon>
        <taxon>Ascomycota</taxon>
        <taxon>Pezizomycotina</taxon>
        <taxon>Dothideomycetes</taxon>
        <taxon>Dothideomycetes incertae sedis</taxon>
        <taxon>Phaeotrichales</taxon>
        <taxon>Phaeotrichaceae</taxon>
        <taxon>Trichodelitschia</taxon>
    </lineage>
</organism>
<evidence type="ECO:0008006" key="4">
    <source>
        <dbReference type="Google" id="ProtNLM"/>
    </source>
</evidence>
<feature type="compositionally biased region" description="Polar residues" evidence="1">
    <location>
        <begin position="14"/>
        <end position="25"/>
    </location>
</feature>
<dbReference type="EMBL" id="ML996692">
    <property type="protein sequence ID" value="KAF2402040.1"/>
    <property type="molecule type" value="Genomic_DNA"/>
</dbReference>
<dbReference type="PANTHER" id="PTHR28079:SF1">
    <property type="entry name" value="RNA POLYMERASE I-SPECIFIC TRANSCRIPTION INITIATION FACTOR RRN5"/>
    <property type="match status" value="1"/>
</dbReference>
<evidence type="ECO:0000313" key="3">
    <source>
        <dbReference type="Proteomes" id="UP000799640"/>
    </source>
</evidence>
<feature type="compositionally biased region" description="Acidic residues" evidence="1">
    <location>
        <begin position="544"/>
        <end position="556"/>
    </location>
</feature>
<sequence length="667" mass="73390">MDPESGVEEFATETGISSSTDTQQVPREANKANERNMLQNPDPPPKTSRKRRRSSSGISTREYNKKSRQLRGAYSDEYRQLFNSTLADAQDPLSSNRHGTLHTSQIGLTIWTSDEKHVFFAALTRYGRDDIPQIAAAVGKSQLEVRDYIMHLHDGFTEYNYLHYDELGDPVGAMQAAAEIGEECVGMLEGAAEALAWYQDTWEGKRERERWGEVWMLDGGVAVGIEEEIDTLRDEEDDDSDSDSESSDSATRPKSKSDLGYGPPDSNAGPATAPGAESSSSTKTLNPQKPPTPLLDAIPAASLLNLSTLLRLSSSVFMNSTDPDHQWTTYSPHPPSIRATALTDLATLIRSLTTRLVSATLFQAQSRLRATERLGRKWQHVPAVITRDVHTAIAILGEKEDAKAFWAGLPGRLEADWWFRLPGNRRRGVRVSRERARELLARPCTKRSFAEGVEEEDEDEFSAHEDDAELEEEEERGDESIDEATRESFFSSAHTAFTAHRLRSLPTLLEKEEAFDAYLEALDAQTSRAEERALWDVLGRDGPEGFDEEMASEEGEAGPMGIGKDIVGGKQKAKGKKPIRARRRSDDEGDVSDEVTASDESSAGPIRGGKKKSKARAQLPAPPPKSPRVSRRASVASRLATSTLVDEVGVHGGSEESSSDDYAPGSN</sequence>
<feature type="compositionally biased region" description="Polar residues" evidence="1">
    <location>
        <begin position="277"/>
        <end position="287"/>
    </location>
</feature>
<feature type="compositionally biased region" description="Acidic residues" evidence="1">
    <location>
        <begin position="452"/>
        <end position="482"/>
    </location>
</feature>
<accession>A0A6G1I186</accession>
<dbReference type="InterPro" id="IPR039601">
    <property type="entry name" value="Rrn5"/>
</dbReference>
<keyword evidence="3" id="KW-1185">Reference proteome</keyword>
<dbReference type="Gene3D" id="1.10.10.60">
    <property type="entry name" value="Homeodomain-like"/>
    <property type="match status" value="1"/>
</dbReference>
<dbReference type="GO" id="GO:0042790">
    <property type="term" value="P:nucleolar large rRNA transcription by RNA polymerase I"/>
    <property type="evidence" value="ECO:0007669"/>
    <property type="project" value="InterPro"/>
</dbReference>
<dbReference type="Proteomes" id="UP000799640">
    <property type="component" value="Unassembled WGS sequence"/>
</dbReference>
<dbReference type="GO" id="GO:0000182">
    <property type="term" value="F:rDNA binding"/>
    <property type="evidence" value="ECO:0007669"/>
    <property type="project" value="TreeGrafter"/>
</dbReference>
<dbReference type="AlphaFoldDB" id="A0A6G1I186"/>
<feature type="region of interest" description="Disordered" evidence="1">
    <location>
        <begin position="539"/>
        <end position="667"/>
    </location>
</feature>
<feature type="region of interest" description="Disordered" evidence="1">
    <location>
        <begin position="448"/>
        <end position="484"/>
    </location>
</feature>
<reference evidence="2" key="1">
    <citation type="journal article" date="2020" name="Stud. Mycol.">
        <title>101 Dothideomycetes genomes: a test case for predicting lifestyles and emergence of pathogens.</title>
        <authorList>
            <person name="Haridas S."/>
            <person name="Albert R."/>
            <person name="Binder M."/>
            <person name="Bloem J."/>
            <person name="Labutti K."/>
            <person name="Salamov A."/>
            <person name="Andreopoulos B."/>
            <person name="Baker S."/>
            <person name="Barry K."/>
            <person name="Bills G."/>
            <person name="Bluhm B."/>
            <person name="Cannon C."/>
            <person name="Castanera R."/>
            <person name="Culley D."/>
            <person name="Daum C."/>
            <person name="Ezra D."/>
            <person name="Gonzalez J."/>
            <person name="Henrissat B."/>
            <person name="Kuo A."/>
            <person name="Liang C."/>
            <person name="Lipzen A."/>
            <person name="Lutzoni F."/>
            <person name="Magnuson J."/>
            <person name="Mondo S."/>
            <person name="Nolan M."/>
            <person name="Ohm R."/>
            <person name="Pangilinan J."/>
            <person name="Park H.-J."/>
            <person name="Ramirez L."/>
            <person name="Alfaro M."/>
            <person name="Sun H."/>
            <person name="Tritt A."/>
            <person name="Yoshinaga Y."/>
            <person name="Zwiers L.-H."/>
            <person name="Turgeon B."/>
            <person name="Goodwin S."/>
            <person name="Spatafora J."/>
            <person name="Crous P."/>
            <person name="Grigoriev I."/>
        </authorList>
    </citation>
    <scope>NUCLEOTIDE SEQUENCE</scope>
    <source>
        <strain evidence="2">CBS 262.69</strain>
    </source>
</reference>
<gene>
    <name evidence="2" type="ORF">EJ06DRAFT_575529</name>
</gene>
<dbReference type="PANTHER" id="PTHR28079">
    <property type="entry name" value="RNA POLYMERASE I-SPECIFIC TRANSCRIPTION INITIATION FACTOR RRN5"/>
    <property type="match status" value="1"/>
</dbReference>
<feature type="region of interest" description="Disordered" evidence="1">
    <location>
        <begin position="231"/>
        <end position="294"/>
    </location>
</feature>
<feature type="compositionally biased region" description="Acidic residues" evidence="1">
    <location>
        <begin position="231"/>
        <end position="246"/>
    </location>
</feature>
<dbReference type="GO" id="GO:0006361">
    <property type="term" value="P:transcription initiation at RNA polymerase I promoter"/>
    <property type="evidence" value="ECO:0007669"/>
    <property type="project" value="TreeGrafter"/>
</dbReference>
<feature type="compositionally biased region" description="Acidic residues" evidence="1">
    <location>
        <begin position="587"/>
        <end position="597"/>
    </location>
</feature>
<proteinExistence type="predicted"/>